<evidence type="ECO:0000313" key="2">
    <source>
        <dbReference type="Proteomes" id="UP000293291"/>
    </source>
</evidence>
<comment type="caution">
    <text evidence="1">The sequence shown here is derived from an EMBL/GenBank/DDBJ whole genome shotgun (WGS) entry which is preliminary data.</text>
</comment>
<proteinExistence type="predicted"/>
<dbReference type="Proteomes" id="UP000293291">
    <property type="component" value="Unassembled WGS sequence"/>
</dbReference>
<dbReference type="GO" id="GO:0006355">
    <property type="term" value="P:regulation of DNA-templated transcription"/>
    <property type="evidence" value="ECO:0007669"/>
    <property type="project" value="InterPro"/>
</dbReference>
<gene>
    <name evidence="1" type="ORF">EUA07_11415</name>
</gene>
<dbReference type="RefSeq" id="WP_129455287.1">
    <property type="nucleotide sequence ID" value="NZ_JACXYX010000001.1"/>
</dbReference>
<accession>A0A4V1RMG2</accession>
<keyword evidence="2" id="KW-1185">Reference proteome</keyword>
<evidence type="ECO:0008006" key="3">
    <source>
        <dbReference type="Google" id="ProtNLM"/>
    </source>
</evidence>
<evidence type="ECO:0000313" key="1">
    <source>
        <dbReference type="EMBL" id="RYC01521.1"/>
    </source>
</evidence>
<dbReference type="OrthoDB" id="3541837at2"/>
<organism evidence="1 2">
    <name type="scientific">Nocardioides ganghwensis</name>
    <dbReference type="NCBI Taxonomy" id="252230"/>
    <lineage>
        <taxon>Bacteria</taxon>
        <taxon>Bacillati</taxon>
        <taxon>Actinomycetota</taxon>
        <taxon>Actinomycetes</taxon>
        <taxon>Propionibacteriales</taxon>
        <taxon>Nocardioidaceae</taxon>
        <taxon>Nocardioides</taxon>
    </lineage>
</organism>
<name>A0A4V1RMG2_9ACTN</name>
<dbReference type="SUPFAM" id="SSF47598">
    <property type="entry name" value="Ribbon-helix-helix"/>
    <property type="match status" value="1"/>
</dbReference>
<dbReference type="InterPro" id="IPR010985">
    <property type="entry name" value="Ribbon_hlx_hlx"/>
</dbReference>
<dbReference type="EMBL" id="SDWU01000011">
    <property type="protein sequence ID" value="RYC01521.1"/>
    <property type="molecule type" value="Genomic_DNA"/>
</dbReference>
<sequence>MSARITVSLPDDLVASAAAAVAAGRATSVSAYVASAMREKAERESVATVLAEWRTEAGPLTAADETWVQDALARAQLEP</sequence>
<protein>
    <recommendedName>
        <fullName evidence="3">Toxin-antitoxin system antitoxin subunit</fullName>
    </recommendedName>
</protein>
<dbReference type="AlphaFoldDB" id="A0A4V1RMG2"/>
<reference evidence="1 2" key="1">
    <citation type="submission" date="2019-01" db="EMBL/GenBank/DDBJ databases">
        <title>Novel species of Nocardioides.</title>
        <authorList>
            <person name="Liu Q."/>
            <person name="Xin Y.-H."/>
        </authorList>
    </citation>
    <scope>NUCLEOTIDE SEQUENCE [LARGE SCALE GENOMIC DNA]</scope>
    <source>
        <strain evidence="1 2">CGMCC 4.6875</strain>
    </source>
</reference>